<dbReference type="EMBL" id="CP022983">
    <property type="protein sequence ID" value="ASV66666.1"/>
    <property type="molecule type" value="Genomic_DNA"/>
</dbReference>
<protein>
    <recommendedName>
        <fullName evidence="1">Kanamycin nucleotidyltransferase C-terminal domain-containing protein</fullName>
    </recommendedName>
</protein>
<reference evidence="2 3" key="1">
    <citation type="submission" date="2017-08" db="EMBL/GenBank/DDBJ databases">
        <title>Complete Genome Sequence of Bacillus kochii Oregon-R-modENCODE STRAIN BDGP4, isolated from Drosophila melanogaster gut.</title>
        <authorList>
            <person name="Wan K.H."/>
            <person name="Yu C."/>
            <person name="Park S."/>
            <person name="Hammonds A.S."/>
            <person name="Booth B.W."/>
            <person name="Celniker S.E."/>
        </authorList>
    </citation>
    <scope>NUCLEOTIDE SEQUENCE [LARGE SCALE GENOMIC DNA]</scope>
    <source>
        <strain evidence="2 3">BDGP4</strain>
    </source>
</reference>
<name>A0A248TES0_9BACI</name>
<dbReference type="Gene3D" id="3.30.460.10">
    <property type="entry name" value="Beta Polymerase, domain 2"/>
    <property type="match status" value="1"/>
</dbReference>
<dbReference type="AlphaFoldDB" id="A0A248TES0"/>
<dbReference type="CDD" id="cd05397">
    <property type="entry name" value="NT_Pol-beta-like"/>
    <property type="match status" value="1"/>
</dbReference>
<dbReference type="OrthoDB" id="24442at2"/>
<dbReference type="Proteomes" id="UP000215137">
    <property type="component" value="Chromosome"/>
</dbReference>
<dbReference type="SUPFAM" id="SSF81593">
    <property type="entry name" value="Nucleotidyltransferase substrate binding subunit/domain"/>
    <property type="match status" value="1"/>
</dbReference>
<evidence type="ECO:0000313" key="3">
    <source>
        <dbReference type="Proteomes" id="UP000215137"/>
    </source>
</evidence>
<dbReference type="Gene3D" id="1.20.120.330">
    <property type="entry name" value="Nucleotidyltransferases domain 2"/>
    <property type="match status" value="1"/>
</dbReference>
<evidence type="ECO:0000313" key="2">
    <source>
        <dbReference type="EMBL" id="ASV66666.1"/>
    </source>
</evidence>
<sequence length="253" mass="29834">MFLLPQPTSRIEKDRFIDIVKERLLKVYDEKIMAIGVYGSFALDEDGPYSDINFQVIVFDGQRIDDFQFIYPPFKVTIESLQKQQYITSAKEINSDWSLNVARFIHTMPIYDPIMFFSKMKSIPLQISSYEIKDVMKKCMIEELYVKMAKIRNLRLLQDETSLLLNAVEFCEQGAKLIGLANRYYFRSKTRMLEESLGIATKPHGYEQLVKLILQRDWDISEIVYEACEHLWTGINQWFNELGINYRSHSFPF</sequence>
<keyword evidence="3" id="KW-1185">Reference proteome</keyword>
<proteinExistence type="predicted"/>
<gene>
    <name evidence="2" type="ORF">CKF48_04615</name>
</gene>
<dbReference type="Pfam" id="PF07827">
    <property type="entry name" value="KNTase_C"/>
    <property type="match status" value="1"/>
</dbReference>
<dbReference type="KEGG" id="bko:CKF48_04615"/>
<organism evidence="2 3">
    <name type="scientific">Cytobacillus kochii</name>
    <dbReference type="NCBI Taxonomy" id="859143"/>
    <lineage>
        <taxon>Bacteria</taxon>
        <taxon>Bacillati</taxon>
        <taxon>Bacillota</taxon>
        <taxon>Bacilli</taxon>
        <taxon>Bacillales</taxon>
        <taxon>Bacillaceae</taxon>
        <taxon>Cytobacillus</taxon>
    </lineage>
</organism>
<dbReference type="InterPro" id="IPR012481">
    <property type="entry name" value="KNTase_C"/>
</dbReference>
<accession>A0A248TES0</accession>
<feature type="domain" description="Kanamycin nucleotidyltransferase C-terminal" evidence="1">
    <location>
        <begin position="116"/>
        <end position="244"/>
    </location>
</feature>
<dbReference type="SUPFAM" id="SSF81301">
    <property type="entry name" value="Nucleotidyltransferase"/>
    <property type="match status" value="1"/>
</dbReference>
<dbReference type="GO" id="GO:0016779">
    <property type="term" value="F:nucleotidyltransferase activity"/>
    <property type="evidence" value="ECO:0007669"/>
    <property type="project" value="InterPro"/>
</dbReference>
<evidence type="ECO:0000259" key="1">
    <source>
        <dbReference type="Pfam" id="PF07827"/>
    </source>
</evidence>
<dbReference type="GO" id="GO:0046677">
    <property type="term" value="P:response to antibiotic"/>
    <property type="evidence" value="ECO:0007669"/>
    <property type="project" value="InterPro"/>
</dbReference>
<dbReference type="RefSeq" id="WP_095370241.1">
    <property type="nucleotide sequence ID" value="NZ_CANMJM010000006.1"/>
</dbReference>
<dbReference type="InterPro" id="IPR043519">
    <property type="entry name" value="NT_sf"/>
</dbReference>